<name>A0ABT8EJX7_9BURK</name>
<evidence type="ECO:0000313" key="2">
    <source>
        <dbReference type="Proteomes" id="UP001168613"/>
    </source>
</evidence>
<accession>A0ABT8EJX7</accession>
<evidence type="ECO:0000313" key="1">
    <source>
        <dbReference type="EMBL" id="MDN4121590.1"/>
    </source>
</evidence>
<keyword evidence="2" id="KW-1185">Reference proteome</keyword>
<sequence length="71" mass="8249">MDKKRLAVFTQRANSGMSNLCRELTSQGMSYHSLAEMYQSQMAMINMMSEEVFALRKEIDALKRAQRRKEA</sequence>
<dbReference type="RefSeq" id="WP_266124261.1">
    <property type="nucleotide sequence ID" value="NZ_JAJHNU010000002.1"/>
</dbReference>
<organism evidence="1 2">
    <name type="scientific">Alcaligenes endophyticus</name>
    <dbReference type="NCBI Taxonomy" id="1929088"/>
    <lineage>
        <taxon>Bacteria</taxon>
        <taxon>Pseudomonadati</taxon>
        <taxon>Pseudomonadota</taxon>
        <taxon>Betaproteobacteria</taxon>
        <taxon>Burkholderiales</taxon>
        <taxon>Alcaligenaceae</taxon>
        <taxon>Alcaligenes</taxon>
    </lineage>
</organism>
<dbReference type="EMBL" id="JAJHNU010000002">
    <property type="protein sequence ID" value="MDN4121590.1"/>
    <property type="molecule type" value="Genomic_DNA"/>
</dbReference>
<reference evidence="1" key="1">
    <citation type="submission" date="2021-11" db="EMBL/GenBank/DDBJ databases">
        <title>Draft genome sequence of Alcaligenes endophyticus type strain CCUG 75668T.</title>
        <authorList>
            <person name="Salva-Serra F."/>
            <person name="Duran R.E."/>
            <person name="Seeger M."/>
            <person name="Moore E.R.B."/>
            <person name="Jaen-Luchoro D."/>
        </authorList>
    </citation>
    <scope>NUCLEOTIDE SEQUENCE</scope>
    <source>
        <strain evidence="1">CCUG 75668</strain>
    </source>
</reference>
<proteinExistence type="predicted"/>
<comment type="caution">
    <text evidence="1">The sequence shown here is derived from an EMBL/GenBank/DDBJ whole genome shotgun (WGS) entry which is preliminary data.</text>
</comment>
<gene>
    <name evidence="1" type="ORF">LMS43_09845</name>
</gene>
<protein>
    <submittedName>
        <fullName evidence="1">Uncharacterized protein</fullName>
    </submittedName>
</protein>
<dbReference type="Proteomes" id="UP001168613">
    <property type="component" value="Unassembled WGS sequence"/>
</dbReference>